<organism evidence="4 5">
    <name type="scientific">Eutypa lata (strain UCR-EL1)</name>
    <name type="common">Grapevine dieback disease fungus</name>
    <name type="synonym">Eutypa armeniacae</name>
    <dbReference type="NCBI Taxonomy" id="1287681"/>
    <lineage>
        <taxon>Eukaryota</taxon>
        <taxon>Fungi</taxon>
        <taxon>Dikarya</taxon>
        <taxon>Ascomycota</taxon>
        <taxon>Pezizomycotina</taxon>
        <taxon>Sordariomycetes</taxon>
        <taxon>Xylariomycetidae</taxon>
        <taxon>Xylariales</taxon>
        <taxon>Diatrypaceae</taxon>
        <taxon>Eutypa</taxon>
    </lineage>
</organism>
<dbReference type="EMBL" id="KB707415">
    <property type="protein sequence ID" value="EMR62580.1"/>
    <property type="molecule type" value="Genomic_DNA"/>
</dbReference>
<dbReference type="OMA" id="AYHDKNW"/>
<evidence type="ECO:0000259" key="2">
    <source>
        <dbReference type="Pfam" id="PF24137"/>
    </source>
</evidence>
<dbReference type="HOGENOM" id="CLU_051719_1_0_1"/>
<dbReference type="Proteomes" id="UP000012174">
    <property type="component" value="Unassembled WGS sequence"/>
</dbReference>
<dbReference type="SUPFAM" id="SSF159245">
    <property type="entry name" value="AttH-like"/>
    <property type="match status" value="1"/>
</dbReference>
<accession>M7T7G1</accession>
<dbReference type="KEGG" id="ela:UCREL1_10492"/>
<reference evidence="5" key="1">
    <citation type="journal article" date="2013" name="Genome Announc.">
        <title>Draft genome sequence of the grapevine dieback fungus Eutypa lata UCR-EL1.</title>
        <authorList>
            <person name="Blanco-Ulate B."/>
            <person name="Rolshausen P.E."/>
            <person name="Cantu D."/>
        </authorList>
    </citation>
    <scope>NUCLEOTIDE SEQUENCE [LARGE SCALE GENOMIC DNA]</scope>
    <source>
        <strain evidence="5">UCR-EL1</strain>
    </source>
</reference>
<proteinExistence type="predicted"/>
<name>M7T7G1_EUTLA</name>
<feature type="domain" description="AsqO/PenF-like C-terminal" evidence="3">
    <location>
        <begin position="246"/>
        <end position="374"/>
    </location>
</feature>
<evidence type="ECO:0000259" key="3">
    <source>
        <dbReference type="Pfam" id="PF25581"/>
    </source>
</evidence>
<dbReference type="eggNOG" id="ENOG502SMYB">
    <property type="taxonomic scope" value="Eukaryota"/>
</dbReference>
<evidence type="ECO:0000256" key="1">
    <source>
        <dbReference type="SAM" id="SignalP"/>
    </source>
</evidence>
<evidence type="ECO:0008006" key="6">
    <source>
        <dbReference type="Google" id="ProtNLM"/>
    </source>
</evidence>
<gene>
    <name evidence="4" type="ORF">UCREL1_10492</name>
</gene>
<dbReference type="InterPro" id="IPR057722">
    <property type="entry name" value="AsqO/PenF-like_C"/>
</dbReference>
<feature type="signal peptide" evidence="1">
    <location>
        <begin position="1"/>
        <end position="24"/>
    </location>
</feature>
<dbReference type="AlphaFoldDB" id="M7T7G1"/>
<evidence type="ECO:0000313" key="4">
    <source>
        <dbReference type="EMBL" id="EMR62580.1"/>
    </source>
</evidence>
<dbReference type="OrthoDB" id="5344254at2759"/>
<sequence length="378" mass="40205">MILPRVNAFSIVALAMTSSSLISASTSTYQNQNCSNVHVIPASVVNAPSIVNTVSSACGLDGPKVAPINASTYDWWYFEVVSEDQSYYASISFLATPGTGFTPSLFPNDAILATYISVASPEFAHYGLLLPAERAVITTDEGQGASGVWEGTGTSFTGTADLSSYRVDLDVPGGELSGWITLDSIAPAHYPSGPAQAGESMETIVGWANAIPDSVAEVYFNINGTEVKFTGSGYHDKNWGSKPFNETVASWYWGRGRLGPYSVVWFDGLDTEGIEHVAVYVAKDGAIVYSAKSGIVVRPTGSNAEYPPHKGDMPGGLHAVIDMGEAGVLEFDVIHTVDPILEEENHAKWRGILSGGLRGQEQILNGTASYEQFALVEA</sequence>
<feature type="domain" description="Diels-Alderase N-terminal" evidence="2">
    <location>
        <begin position="35"/>
        <end position="239"/>
    </location>
</feature>
<keyword evidence="1" id="KW-0732">Signal</keyword>
<keyword evidence="5" id="KW-1185">Reference proteome</keyword>
<dbReference type="Pfam" id="PF25581">
    <property type="entry name" value="AsqO_C"/>
    <property type="match status" value="1"/>
</dbReference>
<feature type="chain" id="PRO_5004085489" description="Hydroxyneurosporene synthase protein" evidence="1">
    <location>
        <begin position="25"/>
        <end position="378"/>
    </location>
</feature>
<evidence type="ECO:0000313" key="5">
    <source>
        <dbReference type="Proteomes" id="UP000012174"/>
    </source>
</evidence>
<dbReference type="Pfam" id="PF24137">
    <property type="entry name" value="DA_N"/>
    <property type="match status" value="1"/>
</dbReference>
<protein>
    <recommendedName>
        <fullName evidence="6">Hydroxyneurosporene synthase protein</fullName>
    </recommendedName>
</protein>
<dbReference type="InterPro" id="IPR056402">
    <property type="entry name" value="DA_N"/>
</dbReference>